<dbReference type="EMBL" id="CAADRP010001574">
    <property type="protein sequence ID" value="VFU42215.1"/>
    <property type="molecule type" value="Genomic_DNA"/>
</dbReference>
<accession>A0A6N2LML7</accession>
<protein>
    <submittedName>
        <fullName evidence="1">Uncharacterized protein</fullName>
    </submittedName>
</protein>
<dbReference type="AlphaFoldDB" id="A0A6N2LML7"/>
<sequence>MPSFTRPNRSSGRGRGASPAARNLELTVEAVVEEYVGSFGWSQFLHFGVFDSQNTLVTIFSDARPKSWRCINNSLSSLCMSSGSRGDVSSVCGLKPGTWEGRPELHL</sequence>
<evidence type="ECO:0000313" key="1">
    <source>
        <dbReference type="EMBL" id="VFU42215.1"/>
    </source>
</evidence>
<proteinExistence type="predicted"/>
<reference evidence="1" key="1">
    <citation type="submission" date="2019-03" db="EMBL/GenBank/DDBJ databases">
        <authorList>
            <person name="Mank J."/>
            <person name="Almeida P."/>
        </authorList>
    </citation>
    <scope>NUCLEOTIDE SEQUENCE</scope>
    <source>
        <strain evidence="1">78183</strain>
    </source>
</reference>
<gene>
    <name evidence="1" type="ORF">SVIM_LOCUS251759</name>
</gene>
<organism evidence="1">
    <name type="scientific">Salix viminalis</name>
    <name type="common">Common osier</name>
    <name type="synonym">Basket willow</name>
    <dbReference type="NCBI Taxonomy" id="40686"/>
    <lineage>
        <taxon>Eukaryota</taxon>
        <taxon>Viridiplantae</taxon>
        <taxon>Streptophyta</taxon>
        <taxon>Embryophyta</taxon>
        <taxon>Tracheophyta</taxon>
        <taxon>Spermatophyta</taxon>
        <taxon>Magnoliopsida</taxon>
        <taxon>eudicotyledons</taxon>
        <taxon>Gunneridae</taxon>
        <taxon>Pentapetalae</taxon>
        <taxon>rosids</taxon>
        <taxon>fabids</taxon>
        <taxon>Malpighiales</taxon>
        <taxon>Salicaceae</taxon>
        <taxon>Saliceae</taxon>
        <taxon>Salix</taxon>
    </lineage>
</organism>
<name>A0A6N2LML7_SALVM</name>